<dbReference type="STRING" id="287099.SAMN05660413_02409"/>
<accession>A0A1I5BIV6</accession>
<dbReference type="OrthoDB" id="9788959at2"/>
<sequence length="289" mass="33162">MKNVLVPTDFSKNAWKALEYSIHLFEKDVCTFYLLNAFQTDYFTTTSIMVPEPGEPAYDLAHEQSKNGLEKLIDGLSLMNENPNHHFKIISMYNSVTEAIKWAIEKYNINLVVMGTKGSGDPENRIFGSNTIHVSDNCNTCPVLIVPENALFVPDIKKEVVFATNFRYKCSQAGVNYVSEIANRFSAVVRVLYIQEHEQLDEEQETNRDHLQDLFRNISHSFHTLTNISVTKGIITFIESRGSQLLILNREKPGFFKKIFSRSILHEISKKPKVPILVLPETRYLPRLF</sequence>
<dbReference type="PANTHER" id="PTHR31964">
    <property type="entry name" value="ADENINE NUCLEOTIDE ALPHA HYDROLASES-LIKE SUPERFAMILY PROTEIN"/>
    <property type="match status" value="1"/>
</dbReference>
<dbReference type="PRINTS" id="PR01438">
    <property type="entry name" value="UNVRSLSTRESS"/>
</dbReference>
<gene>
    <name evidence="3" type="ORF">SAMN05660413_02409</name>
</gene>
<comment type="similarity">
    <text evidence="1">Belongs to the universal stress protein A family.</text>
</comment>
<dbReference type="PANTHER" id="PTHR31964:SF113">
    <property type="entry name" value="USPA DOMAIN-CONTAINING PROTEIN"/>
    <property type="match status" value="1"/>
</dbReference>
<protein>
    <submittedName>
        <fullName evidence="3">Nucleotide-binding universal stress protein, UspA family</fullName>
    </submittedName>
</protein>
<dbReference type="RefSeq" id="WP_093410013.1">
    <property type="nucleotide sequence ID" value="NZ_FOVL01000015.1"/>
</dbReference>
<proteinExistence type="inferred from homology"/>
<dbReference type="AlphaFoldDB" id="A0A1I5BIV6"/>
<evidence type="ECO:0000313" key="4">
    <source>
        <dbReference type="Proteomes" id="UP000199153"/>
    </source>
</evidence>
<evidence type="ECO:0000259" key="2">
    <source>
        <dbReference type="Pfam" id="PF00582"/>
    </source>
</evidence>
<dbReference type="EMBL" id="FOVL01000015">
    <property type="protein sequence ID" value="SFN74653.1"/>
    <property type="molecule type" value="Genomic_DNA"/>
</dbReference>
<dbReference type="Proteomes" id="UP000199153">
    <property type="component" value="Unassembled WGS sequence"/>
</dbReference>
<dbReference type="CDD" id="cd00293">
    <property type="entry name" value="USP-like"/>
    <property type="match status" value="1"/>
</dbReference>
<keyword evidence="4" id="KW-1185">Reference proteome</keyword>
<reference evidence="3 4" key="1">
    <citation type="submission" date="2016-10" db="EMBL/GenBank/DDBJ databases">
        <authorList>
            <person name="de Groot N.N."/>
        </authorList>
    </citation>
    <scope>NUCLEOTIDE SEQUENCE [LARGE SCALE GENOMIC DNA]</scope>
    <source>
        <strain evidence="3 4">DSM 17794</strain>
    </source>
</reference>
<dbReference type="InterPro" id="IPR014729">
    <property type="entry name" value="Rossmann-like_a/b/a_fold"/>
</dbReference>
<evidence type="ECO:0000256" key="1">
    <source>
        <dbReference type="ARBA" id="ARBA00008791"/>
    </source>
</evidence>
<dbReference type="Gene3D" id="3.40.50.620">
    <property type="entry name" value="HUPs"/>
    <property type="match status" value="2"/>
</dbReference>
<dbReference type="InterPro" id="IPR006015">
    <property type="entry name" value="Universal_stress_UspA"/>
</dbReference>
<dbReference type="Pfam" id="PF00582">
    <property type="entry name" value="Usp"/>
    <property type="match status" value="1"/>
</dbReference>
<dbReference type="SUPFAM" id="SSF52402">
    <property type="entry name" value="Adenine nucleotide alpha hydrolases-like"/>
    <property type="match status" value="2"/>
</dbReference>
<organism evidence="3 4">
    <name type="scientific">Salegentibacter flavus</name>
    <dbReference type="NCBI Taxonomy" id="287099"/>
    <lineage>
        <taxon>Bacteria</taxon>
        <taxon>Pseudomonadati</taxon>
        <taxon>Bacteroidota</taxon>
        <taxon>Flavobacteriia</taxon>
        <taxon>Flavobacteriales</taxon>
        <taxon>Flavobacteriaceae</taxon>
        <taxon>Salegentibacter</taxon>
    </lineage>
</organism>
<evidence type="ECO:0000313" key="3">
    <source>
        <dbReference type="EMBL" id="SFN74653.1"/>
    </source>
</evidence>
<name>A0A1I5BIV6_9FLAO</name>
<dbReference type="InterPro" id="IPR006016">
    <property type="entry name" value="UspA"/>
</dbReference>
<feature type="domain" description="UspA" evidence="2">
    <location>
        <begin position="1"/>
        <end position="147"/>
    </location>
</feature>